<reference evidence="1 2" key="1">
    <citation type="submission" date="2020-10" db="EMBL/GenBank/DDBJ databases">
        <title>Haloactinobacterium sp. RN3S43, a bacterium isolated from saline soil.</title>
        <authorList>
            <person name="Sun J.-Q."/>
        </authorList>
    </citation>
    <scope>NUCLEOTIDE SEQUENCE [LARGE SCALE GENOMIC DNA]</scope>
    <source>
        <strain evidence="1 2">RN3S43</strain>
    </source>
</reference>
<organism evidence="1 2">
    <name type="scientific">Ruania alkalisoli</name>
    <dbReference type="NCBI Taxonomy" id="2779775"/>
    <lineage>
        <taxon>Bacteria</taxon>
        <taxon>Bacillati</taxon>
        <taxon>Actinomycetota</taxon>
        <taxon>Actinomycetes</taxon>
        <taxon>Micrococcales</taxon>
        <taxon>Ruaniaceae</taxon>
        <taxon>Ruania</taxon>
    </lineage>
</organism>
<dbReference type="KEGG" id="halt:IM660_13615"/>
<dbReference type="Proteomes" id="UP000593758">
    <property type="component" value="Chromosome"/>
</dbReference>
<accession>A0A7M1SQ83</accession>
<dbReference type="Pfam" id="PF21853">
    <property type="entry name" value="DUF6912"/>
    <property type="match status" value="1"/>
</dbReference>
<protein>
    <submittedName>
        <fullName evidence="1">Uncharacterized protein</fullName>
    </submittedName>
</protein>
<proteinExistence type="predicted"/>
<keyword evidence="2" id="KW-1185">Reference proteome</keyword>
<dbReference type="RefSeq" id="WP_193496265.1">
    <property type="nucleotide sequence ID" value="NZ_CP063169.1"/>
</dbReference>
<evidence type="ECO:0000313" key="1">
    <source>
        <dbReference type="EMBL" id="QOR69700.1"/>
    </source>
</evidence>
<dbReference type="EMBL" id="CP063169">
    <property type="protein sequence ID" value="QOR69700.1"/>
    <property type="molecule type" value="Genomic_DNA"/>
</dbReference>
<sequence length="148" mass="15854">MRVYLGATLDDLDSSDGLIARPARAVTTSLRQALGTDADEEMAEYAALVLAAEDSLRLLADGAPLRRVVAAADVPDTAATPGEELARVHVPDLTWTDVVSFHVDSGEAHVRDLLERAVAGEAQAISAVGEEDLLWYDVTERETLLGER</sequence>
<name>A0A7M1SQ83_9MICO</name>
<evidence type="ECO:0000313" key="2">
    <source>
        <dbReference type="Proteomes" id="UP000593758"/>
    </source>
</evidence>
<dbReference type="InterPro" id="IPR054206">
    <property type="entry name" value="DUF6912"/>
</dbReference>
<gene>
    <name evidence="1" type="ORF">IM660_13615</name>
</gene>
<dbReference type="AlphaFoldDB" id="A0A7M1SQ83"/>